<dbReference type="Gene3D" id="2.40.50.90">
    <property type="match status" value="1"/>
</dbReference>
<keyword evidence="6" id="KW-0677">Repeat</keyword>
<sequence>MSDQEHLMNSLKKEVRSILIATKEGLTPSNLEQEFKSMIGEQLPFRVLGYRSVMELVQDMPDVVNICTQGNGIVHLKAIPDESTKGIASLVAKQKSRPKPPRYRLNSSLHSTSCSGLPRCSQISPRLPWRGRVPPTLPAAVRSELKELLGLSPVLLSDFDKAFVRRFGRPFDFTRYGFFSMFEVLNAASDIITVVQTRAGSMLTLKKSPPPKKKPACNAVAQPDKQKQTVPAAVLASAVKTASPASVLPMENHHVVSKQESAPSLVQSKVETVERMKQLEKELKVVLAQKGPGGTVGLDLKEKIRMILAQHPKGLLASKLPSEFEAHFKEPLPVRKLGFLNLMELVGALGDILHIECQEGEQDWLIFDVDSQSLAEDEQVNGKIAHSGSVEHEDTSDNPKLTYLDFPLEDSENPETKFSIVTKMVTPCLGMEELHIMQEIMEKEIPPDAVQGRSLYKLPELESSALVGLFVECIVSPSQFYVRIQSEETSDKLIDMMIEMRQCYSNKNVADRYVIPEELIQPGHLCCTKSSEDTWWYRVIVHQVLNDQKVDVFYPDFGNMEIVQKSLLRFLKSCYAKLPAQAIPCSLAWVKPREDDWTISAICKFQKLCGLKLLVGVIDEYRDGILYLFLCDTSSDEDIYLHNVLRLEGHAVVCKENIPSKGFRKLNPYTLYIKPSPKQDAEADNSTLQLKFLDDFPETKYSEPCNNELVSQDAPILCSDAEMPYLEPMDFYSDIWDEDWILSSYYNQRKKEETGGDRQKKKETGDKLGSDVKVVDRQPPKSEGSKDEAQRSQDMVQKKRQNTLGVMSNSSSQAVEEFYVSIAQSKKSGESNKTDLDVKNDSSQSPQAASALDGTLGMWVYSKREASSEKKVDDVSWSQAVTLYNSSHGPAQQHVSPSALVFTAELQRSPTFCVPCNPTVALGASARLAGSGGCFPLNLWKTNT</sequence>
<dbReference type="Gene3D" id="2.30.30.140">
    <property type="match status" value="1"/>
</dbReference>
<feature type="domain" description="Tudor" evidence="10">
    <location>
        <begin position="519"/>
        <end position="578"/>
    </location>
</feature>
<evidence type="ECO:0000256" key="3">
    <source>
        <dbReference type="ARBA" id="ARBA00013420"/>
    </source>
</evidence>
<dbReference type="Proteomes" id="UP001142489">
    <property type="component" value="Unassembled WGS sequence"/>
</dbReference>
<dbReference type="InterPro" id="IPR037982">
    <property type="entry name" value="TDRD5_LOTUS_2"/>
</dbReference>
<dbReference type="PROSITE" id="PS50304">
    <property type="entry name" value="TUDOR"/>
    <property type="match status" value="1"/>
</dbReference>
<feature type="domain" description="HTH OST-type" evidence="11">
    <location>
        <begin position="133"/>
        <end position="209"/>
    </location>
</feature>
<accession>A0A9Q0XX97</accession>
<proteinExistence type="inferred from homology"/>
<evidence type="ECO:0000256" key="2">
    <source>
        <dbReference type="ARBA" id="ARBA00010384"/>
    </source>
</evidence>
<evidence type="ECO:0000256" key="1">
    <source>
        <dbReference type="ARBA" id="ARBA00004496"/>
    </source>
</evidence>
<evidence type="ECO:0000256" key="5">
    <source>
        <dbReference type="ARBA" id="ARBA00022490"/>
    </source>
</evidence>
<dbReference type="GO" id="GO:0007283">
    <property type="term" value="P:spermatogenesis"/>
    <property type="evidence" value="ECO:0007669"/>
    <property type="project" value="UniProtKB-KW"/>
</dbReference>
<dbReference type="SMART" id="SM00333">
    <property type="entry name" value="TUDOR"/>
    <property type="match status" value="1"/>
</dbReference>
<feature type="region of interest" description="Disordered" evidence="9">
    <location>
        <begin position="829"/>
        <end position="850"/>
    </location>
</feature>
<feature type="domain" description="HTH OST-type" evidence="11">
    <location>
        <begin position="296"/>
        <end position="370"/>
    </location>
</feature>
<keyword evidence="7" id="KW-0221">Differentiation</keyword>
<dbReference type="SUPFAM" id="SSF63748">
    <property type="entry name" value="Tudor/PWWP/MBT"/>
    <property type="match status" value="1"/>
</dbReference>
<dbReference type="Pfam" id="PF12872">
    <property type="entry name" value="OST-HTH"/>
    <property type="match status" value="3"/>
</dbReference>
<protein>
    <recommendedName>
        <fullName evidence="3">Tudor domain-containing protein 5</fullName>
    </recommendedName>
</protein>
<evidence type="ECO:0000256" key="8">
    <source>
        <dbReference type="ARBA" id="ARBA00022871"/>
    </source>
</evidence>
<comment type="similarity">
    <text evidence="2">Belongs to the TDRD5 family.</text>
</comment>
<dbReference type="CDD" id="cd20419">
    <property type="entry name" value="Tudor_TDRD5"/>
    <property type="match status" value="1"/>
</dbReference>
<dbReference type="PANTHER" id="PTHR22948:SF19">
    <property type="entry name" value="TUDOR DOMAIN-CONTAINING PROTEIN 5"/>
    <property type="match status" value="1"/>
</dbReference>
<comment type="caution">
    <text evidence="12">The sequence shown here is derived from an EMBL/GenBank/DDBJ whole genome shotgun (WGS) entry which is preliminary data.</text>
</comment>
<dbReference type="EMBL" id="JAPFRF010000005">
    <property type="protein sequence ID" value="KAJ7332015.1"/>
    <property type="molecule type" value="Genomic_DNA"/>
</dbReference>
<evidence type="ECO:0000313" key="12">
    <source>
        <dbReference type="EMBL" id="KAJ7332015.1"/>
    </source>
</evidence>
<dbReference type="InterPro" id="IPR002999">
    <property type="entry name" value="Tudor"/>
</dbReference>
<reference evidence="12" key="1">
    <citation type="journal article" date="2023" name="DNA Res.">
        <title>Chromosome-level genome assembly of Phrynocephalus forsythii using third-generation DNA sequencing and Hi-C analysis.</title>
        <authorList>
            <person name="Qi Y."/>
            <person name="Zhao W."/>
            <person name="Zhao Y."/>
            <person name="Niu C."/>
            <person name="Cao S."/>
            <person name="Zhang Y."/>
        </authorList>
    </citation>
    <scope>NUCLEOTIDE SEQUENCE</scope>
    <source>
        <tissue evidence="12">Muscle</tissue>
    </source>
</reference>
<evidence type="ECO:0000256" key="7">
    <source>
        <dbReference type="ARBA" id="ARBA00022782"/>
    </source>
</evidence>
<organism evidence="12 13">
    <name type="scientific">Phrynocephalus forsythii</name>
    <dbReference type="NCBI Taxonomy" id="171643"/>
    <lineage>
        <taxon>Eukaryota</taxon>
        <taxon>Metazoa</taxon>
        <taxon>Chordata</taxon>
        <taxon>Craniata</taxon>
        <taxon>Vertebrata</taxon>
        <taxon>Euteleostomi</taxon>
        <taxon>Lepidosauria</taxon>
        <taxon>Squamata</taxon>
        <taxon>Bifurcata</taxon>
        <taxon>Unidentata</taxon>
        <taxon>Episquamata</taxon>
        <taxon>Toxicofera</taxon>
        <taxon>Iguania</taxon>
        <taxon>Acrodonta</taxon>
        <taxon>Agamidae</taxon>
        <taxon>Agaminae</taxon>
        <taxon>Phrynocephalus</taxon>
    </lineage>
</organism>
<dbReference type="CDD" id="cd09976">
    <property type="entry name" value="LOTUS_3_TDRD5"/>
    <property type="match status" value="1"/>
</dbReference>
<dbReference type="AlphaFoldDB" id="A0A9Q0XX97"/>
<dbReference type="GO" id="GO:0005737">
    <property type="term" value="C:cytoplasm"/>
    <property type="evidence" value="ECO:0007669"/>
    <property type="project" value="UniProtKB-SubCell"/>
</dbReference>
<keyword evidence="4" id="KW-0217">Developmental protein</keyword>
<dbReference type="OrthoDB" id="10052065at2759"/>
<gene>
    <name evidence="12" type="ORF">JRQ81_014195</name>
</gene>
<dbReference type="InterPro" id="IPR050621">
    <property type="entry name" value="Tudor_domain_containing"/>
</dbReference>
<dbReference type="InterPro" id="IPR025605">
    <property type="entry name" value="OST-HTH/LOTUS_dom"/>
</dbReference>
<dbReference type="PANTHER" id="PTHR22948">
    <property type="entry name" value="TUDOR DOMAIN CONTAINING PROTEIN"/>
    <property type="match status" value="1"/>
</dbReference>
<keyword evidence="13" id="KW-1185">Reference proteome</keyword>
<keyword evidence="5" id="KW-0963">Cytoplasm</keyword>
<dbReference type="Gene3D" id="3.30.420.610">
    <property type="entry name" value="LOTUS domain-like"/>
    <property type="match status" value="3"/>
</dbReference>
<feature type="compositionally biased region" description="Basic and acidic residues" evidence="9">
    <location>
        <begin position="829"/>
        <end position="840"/>
    </location>
</feature>
<feature type="region of interest" description="Disordered" evidence="9">
    <location>
        <begin position="751"/>
        <end position="809"/>
    </location>
</feature>
<dbReference type="Pfam" id="PF00567">
    <property type="entry name" value="TUDOR"/>
    <property type="match status" value="1"/>
</dbReference>
<name>A0A9Q0XX97_9SAUR</name>
<keyword evidence="8" id="KW-0744">Spermatogenesis</keyword>
<evidence type="ECO:0000256" key="4">
    <source>
        <dbReference type="ARBA" id="ARBA00022473"/>
    </source>
</evidence>
<dbReference type="InterPro" id="IPR035437">
    <property type="entry name" value="SNase_OB-fold_sf"/>
</dbReference>
<feature type="domain" description="HTH OST-type" evidence="11">
    <location>
        <begin position="7"/>
        <end position="80"/>
    </location>
</feature>
<evidence type="ECO:0000259" key="10">
    <source>
        <dbReference type="PROSITE" id="PS50304"/>
    </source>
</evidence>
<dbReference type="InterPro" id="IPR041966">
    <property type="entry name" value="LOTUS-like"/>
</dbReference>
<feature type="compositionally biased region" description="Basic and acidic residues" evidence="9">
    <location>
        <begin position="751"/>
        <end position="791"/>
    </location>
</feature>
<dbReference type="GO" id="GO:0007281">
    <property type="term" value="P:germ cell development"/>
    <property type="evidence" value="ECO:0007669"/>
    <property type="project" value="InterPro"/>
</dbReference>
<dbReference type="CDD" id="cd09975">
    <property type="entry name" value="LOTUS_2_TDRD5"/>
    <property type="match status" value="1"/>
</dbReference>
<comment type="subcellular location">
    <subcellularLocation>
        <location evidence="1">Cytoplasm</location>
    </subcellularLocation>
</comment>
<evidence type="ECO:0000256" key="9">
    <source>
        <dbReference type="SAM" id="MobiDB-lite"/>
    </source>
</evidence>
<evidence type="ECO:0000313" key="13">
    <source>
        <dbReference type="Proteomes" id="UP001142489"/>
    </source>
</evidence>
<evidence type="ECO:0000259" key="11">
    <source>
        <dbReference type="PROSITE" id="PS51644"/>
    </source>
</evidence>
<evidence type="ECO:0000256" key="6">
    <source>
        <dbReference type="ARBA" id="ARBA00022737"/>
    </source>
</evidence>
<dbReference type="FunFam" id="2.30.30.140:FF:000051">
    <property type="entry name" value="Tudor domain-containing protein 5"/>
    <property type="match status" value="1"/>
</dbReference>
<dbReference type="PROSITE" id="PS51644">
    <property type="entry name" value="HTH_OST"/>
    <property type="match status" value="3"/>
</dbReference>